<dbReference type="EMBL" id="AABL01001837">
    <property type="protein sequence ID" value="EAA17749.1"/>
    <property type="molecule type" value="Genomic_DNA"/>
</dbReference>
<keyword evidence="2" id="KW-0812">Transmembrane</keyword>
<dbReference type="InParanoid" id="Q7RCT9"/>
<accession>Q7RCT9</accession>
<protein>
    <submittedName>
        <fullName evidence="3">Bir1 protein</fullName>
    </submittedName>
</protein>
<sequence>MKFKNQICSQKMDVIINMKGCNNFDTLWKIFPDELNNSGNYNFPNGLFKKYCSSEKCEGDVNIVNAGCLWLFNEFFGKTGTSSYHDVYKDVTMCIMIWLSYKLSLKTFNNITTLKDFYSNYIENNKEYTKDKLNDETYSSYKEIIDEIKEYMNIDIINISKFYKLLKLLCDMNTSYKNNNSSKISEDGNKFVDEYQKLFDDDNNNGDNSYNKVLLVLSNWYNNFGKGTRYNNTSINLTPLPTKKTPKKDNVESSKETKTTESSNEAGKSDIATITLSQNTALSDSSLVSKLIIVLSIFGAIAIFLGISYKYSLFGFRKRSQKHLREKLKK</sequence>
<dbReference type="PaxDb" id="73239-Q7RCT9"/>
<evidence type="ECO:0000256" key="1">
    <source>
        <dbReference type="SAM" id="MobiDB-lite"/>
    </source>
</evidence>
<feature type="compositionally biased region" description="Basic and acidic residues" evidence="1">
    <location>
        <begin position="247"/>
        <end position="259"/>
    </location>
</feature>
<evidence type="ECO:0000313" key="3">
    <source>
        <dbReference type="EMBL" id="EAA17749.1"/>
    </source>
</evidence>
<keyword evidence="4" id="KW-1185">Reference proteome</keyword>
<keyword evidence="2" id="KW-0472">Membrane</keyword>
<evidence type="ECO:0000256" key="2">
    <source>
        <dbReference type="SAM" id="Phobius"/>
    </source>
</evidence>
<keyword evidence="2" id="KW-1133">Transmembrane helix</keyword>
<evidence type="ECO:0000313" key="4">
    <source>
        <dbReference type="Proteomes" id="UP000008553"/>
    </source>
</evidence>
<dbReference type="Pfam" id="PF06022">
    <property type="entry name" value="Cir_Bir_Yir"/>
    <property type="match status" value="1"/>
</dbReference>
<dbReference type="Proteomes" id="UP000008553">
    <property type="component" value="Unassembled WGS sequence"/>
</dbReference>
<name>Q7RCT9_PLAYO</name>
<proteinExistence type="predicted"/>
<dbReference type="NCBIfam" id="TIGR01590">
    <property type="entry name" value="yir-bir-cir_Pla"/>
    <property type="match status" value="1"/>
</dbReference>
<reference evidence="3 4" key="1">
    <citation type="journal article" date="2002" name="Nature">
        <title>Genome sequence and comparative analysis of the model rodent malaria parasite Plasmodium yoelii yoelii.</title>
        <authorList>
            <person name="Carlton J.M."/>
            <person name="Angiuoli S.V."/>
            <person name="Suh B.B."/>
            <person name="Kooij T.W."/>
            <person name="Pertea M."/>
            <person name="Silva J.C."/>
            <person name="Ermolaeva M.D."/>
            <person name="Allen J.E."/>
            <person name="Selengut J.D."/>
            <person name="Koo H.L."/>
            <person name="Peterson J.D."/>
            <person name="Pop M."/>
            <person name="Kosack D.S."/>
            <person name="Shumway M.F."/>
            <person name="Bidwell S.L."/>
            <person name="Shallom S.J."/>
            <person name="van Aken S.E."/>
            <person name="Riedmuller S.B."/>
            <person name="Feldblyum T.V."/>
            <person name="Cho J.K."/>
            <person name="Quackenbush J."/>
            <person name="Sedegah M."/>
            <person name="Shoaibi A."/>
            <person name="Cummings L.M."/>
            <person name="Florens L."/>
            <person name="Yates J.R."/>
            <person name="Raine J.D."/>
            <person name="Sinden R.E."/>
            <person name="Harris M.A."/>
            <person name="Cunningham D.A."/>
            <person name="Preiser P.R."/>
            <person name="Bergman L.W."/>
            <person name="Vaidya A.B."/>
            <person name="van Lin L.H."/>
            <person name="Janse C.J."/>
            <person name="Waters A.P."/>
            <person name="Smith H.O."/>
            <person name="White O.R."/>
            <person name="Salzberg S.L."/>
            <person name="Venter J.C."/>
            <person name="Fraser C.M."/>
            <person name="Hoffman S.L."/>
            <person name="Gardner M.J."/>
            <person name="Carucci D.J."/>
        </authorList>
    </citation>
    <scope>NUCLEOTIDE SEQUENCE [LARGE SCALE GENOMIC DNA]</scope>
    <source>
        <strain evidence="3 4">17XNL</strain>
    </source>
</reference>
<comment type="caution">
    <text evidence="3">The sequence shown here is derived from an EMBL/GenBank/DDBJ whole genome shotgun (WGS) entry which is preliminary data.</text>
</comment>
<dbReference type="InterPro" id="IPR006477">
    <property type="entry name" value="Yir_bir_cir"/>
</dbReference>
<feature type="transmembrane region" description="Helical" evidence="2">
    <location>
        <begin position="287"/>
        <end position="309"/>
    </location>
</feature>
<feature type="region of interest" description="Disordered" evidence="1">
    <location>
        <begin position="235"/>
        <end position="264"/>
    </location>
</feature>
<gene>
    <name evidence="3" type="ORF">PY05688</name>
</gene>
<dbReference type="AlphaFoldDB" id="Q7RCT9"/>
<organism evidence="3 4">
    <name type="scientific">Plasmodium yoelii yoelii</name>
    <dbReference type="NCBI Taxonomy" id="73239"/>
    <lineage>
        <taxon>Eukaryota</taxon>
        <taxon>Sar</taxon>
        <taxon>Alveolata</taxon>
        <taxon>Apicomplexa</taxon>
        <taxon>Aconoidasida</taxon>
        <taxon>Haemosporida</taxon>
        <taxon>Plasmodiidae</taxon>
        <taxon>Plasmodium</taxon>
        <taxon>Plasmodium (Vinckeia)</taxon>
    </lineage>
</organism>